<feature type="region of interest" description="Disordered" evidence="1">
    <location>
        <begin position="1"/>
        <end position="36"/>
    </location>
</feature>
<feature type="region of interest" description="Disordered" evidence="1">
    <location>
        <begin position="429"/>
        <end position="457"/>
    </location>
</feature>
<organism evidence="2 3">
    <name type="scientific">Mollisia scopiformis</name>
    <name type="common">Conifer needle endophyte fungus</name>
    <name type="synonym">Phialocephala scopiformis</name>
    <dbReference type="NCBI Taxonomy" id="149040"/>
    <lineage>
        <taxon>Eukaryota</taxon>
        <taxon>Fungi</taxon>
        <taxon>Dikarya</taxon>
        <taxon>Ascomycota</taxon>
        <taxon>Pezizomycotina</taxon>
        <taxon>Leotiomycetes</taxon>
        <taxon>Helotiales</taxon>
        <taxon>Mollisiaceae</taxon>
        <taxon>Mollisia</taxon>
    </lineage>
</organism>
<protein>
    <submittedName>
        <fullName evidence="2">Uncharacterized protein</fullName>
    </submittedName>
</protein>
<name>A0A194XA25_MOLSC</name>
<accession>A0A194XA25</accession>
<evidence type="ECO:0000313" key="2">
    <source>
        <dbReference type="EMBL" id="KUJ17023.1"/>
    </source>
</evidence>
<keyword evidence="3" id="KW-1185">Reference proteome</keyword>
<dbReference type="GeneID" id="28830873"/>
<sequence>MSSPSQSLPQERPAKRRRVIHEQATSNRGSLSPIEQVAQVPSPYAIPTVQAEDKEVFHAPTKEEAEKAIENNLKRAAEHRAAENIRFDFYYEAFSQEITARGIDFARLRRDCPEDLDEQIDIGMMWSNFVFARLPWVKIKDSSMAEMRGRILGNLPRSMATITVSATFVDVNNEIIGAKIIGGVDEVFRSVPNYRPLADQIMDWDNELEAVHPAKPNQKSRHPMGDEFHQGEQDYRESINSPYGRQHFCIWCIKGQDKNPKWHANGLYNHVVSADRKGGRAGANKPREQKRWRNFYTKWSDQKLLVMIAAIAQASSMQDVEYGFIGPRYGNGVSVIDGVPIINDPVLAVSQEGFRLLHVPVNPWKLEKAVRKKKADIKALKKTGAHPGGLPAAESAAALLSYEYGKEELIRLRRDPTANPFLSEAAKKEIQGQAYRAPSRKARRATQSGSRKRQKTS</sequence>
<dbReference type="RefSeq" id="XP_018071378.1">
    <property type="nucleotide sequence ID" value="XM_018221147.1"/>
</dbReference>
<feature type="compositionally biased region" description="Basic residues" evidence="1">
    <location>
        <begin position="438"/>
        <end position="457"/>
    </location>
</feature>
<dbReference type="Proteomes" id="UP000070700">
    <property type="component" value="Unassembled WGS sequence"/>
</dbReference>
<evidence type="ECO:0000313" key="3">
    <source>
        <dbReference type="Proteomes" id="UP000070700"/>
    </source>
</evidence>
<dbReference type="InParanoid" id="A0A194XA25"/>
<dbReference type="KEGG" id="psco:LY89DRAFT_748217"/>
<reference evidence="2 3" key="1">
    <citation type="submission" date="2015-10" db="EMBL/GenBank/DDBJ databases">
        <title>Full genome of DAOMC 229536 Phialocephala scopiformis, a fungal endophyte of spruce producing the potent anti-insectan compound rugulosin.</title>
        <authorList>
            <consortium name="DOE Joint Genome Institute"/>
            <person name="Walker A.K."/>
            <person name="Frasz S.L."/>
            <person name="Seifert K.A."/>
            <person name="Miller J.D."/>
            <person name="Mondo S.J."/>
            <person name="Labutti K."/>
            <person name="Lipzen A."/>
            <person name="Dockter R."/>
            <person name="Kennedy M."/>
            <person name="Grigoriev I.V."/>
            <person name="Spatafora J.W."/>
        </authorList>
    </citation>
    <scope>NUCLEOTIDE SEQUENCE [LARGE SCALE GENOMIC DNA]</scope>
    <source>
        <strain evidence="2 3">CBS 120377</strain>
    </source>
</reference>
<gene>
    <name evidence="2" type="ORF">LY89DRAFT_748217</name>
</gene>
<evidence type="ECO:0000256" key="1">
    <source>
        <dbReference type="SAM" id="MobiDB-lite"/>
    </source>
</evidence>
<proteinExistence type="predicted"/>
<dbReference type="AlphaFoldDB" id="A0A194XA25"/>
<dbReference type="EMBL" id="KQ947415">
    <property type="protein sequence ID" value="KUJ17023.1"/>
    <property type="molecule type" value="Genomic_DNA"/>
</dbReference>